<feature type="compositionally biased region" description="Polar residues" evidence="8">
    <location>
        <begin position="157"/>
        <end position="175"/>
    </location>
</feature>
<name>A0A8E0RXC6_9TREM</name>
<feature type="region of interest" description="Disordered" evidence="8">
    <location>
        <begin position="148"/>
        <end position="175"/>
    </location>
</feature>
<comment type="subcellular location">
    <subcellularLocation>
        <location evidence="6">Synapse</location>
        <location evidence="6">Synaptosome</location>
    </subcellularLocation>
</comment>
<dbReference type="PANTHER" id="PTHR19305">
    <property type="entry name" value="SYNAPTOSOMAL ASSOCIATED PROTEIN"/>
    <property type="match status" value="1"/>
</dbReference>
<keyword evidence="11" id="KW-1185">Reference proteome</keyword>
<keyword evidence="5" id="KW-0175">Coiled coil</keyword>
<dbReference type="GO" id="GO:0005886">
    <property type="term" value="C:plasma membrane"/>
    <property type="evidence" value="ECO:0007669"/>
    <property type="project" value="TreeGrafter"/>
</dbReference>
<dbReference type="Pfam" id="PF00835">
    <property type="entry name" value="SNAP-25"/>
    <property type="match status" value="1"/>
</dbReference>
<comment type="caution">
    <text evidence="10">The sequence shown here is derived from an EMBL/GenBank/DDBJ whole genome shotgun (WGS) entry which is preliminary data.</text>
</comment>
<dbReference type="InterPro" id="IPR000727">
    <property type="entry name" value="T_SNARE_dom"/>
</dbReference>
<dbReference type="PROSITE" id="PS50192">
    <property type="entry name" value="T_SNARE"/>
    <property type="match status" value="1"/>
</dbReference>
<evidence type="ECO:0000256" key="4">
    <source>
        <dbReference type="ARBA" id="ARBA00023018"/>
    </source>
</evidence>
<keyword evidence="3" id="KW-0677">Repeat</keyword>
<dbReference type="OrthoDB" id="19261at2759"/>
<sequence>MDTIHEDMRVAEGQLEELEKCCGLCVLPWKKSKRTNTNAAFKSTPARGETRGPAATTVQQPRVNANSGQPVIPGQTNYITRITNDAREDEMEENLTQVAAMVGELHTMAGDMGQEIRTHNQLLDRIDRKADANQITINEAQVRAERIVGVQDKRAPQNGTERGKLSTTITPGSRR</sequence>
<keyword evidence="2" id="KW-0771">Synaptosome</keyword>
<gene>
    <name evidence="10" type="ORF">FBUS_06824</name>
</gene>
<evidence type="ECO:0000259" key="9">
    <source>
        <dbReference type="PROSITE" id="PS50192"/>
    </source>
</evidence>
<feature type="domain" description="T-SNARE coiled-coil homology" evidence="9">
    <location>
        <begin position="85"/>
        <end position="147"/>
    </location>
</feature>
<dbReference type="InterPro" id="IPR000928">
    <property type="entry name" value="SNAP-25_dom"/>
</dbReference>
<dbReference type="GO" id="GO:0098793">
    <property type="term" value="C:presynapse"/>
    <property type="evidence" value="ECO:0007669"/>
    <property type="project" value="GOC"/>
</dbReference>
<evidence type="ECO:0000313" key="11">
    <source>
        <dbReference type="Proteomes" id="UP000728185"/>
    </source>
</evidence>
<dbReference type="Gene3D" id="1.20.5.110">
    <property type="match status" value="1"/>
</dbReference>
<dbReference type="CDD" id="cd15855">
    <property type="entry name" value="SNARE_SNAP25C_23C"/>
    <property type="match status" value="1"/>
</dbReference>
<organism evidence="10 11">
    <name type="scientific">Fasciolopsis buskii</name>
    <dbReference type="NCBI Taxonomy" id="27845"/>
    <lineage>
        <taxon>Eukaryota</taxon>
        <taxon>Metazoa</taxon>
        <taxon>Spiralia</taxon>
        <taxon>Lophotrochozoa</taxon>
        <taxon>Platyhelminthes</taxon>
        <taxon>Trematoda</taxon>
        <taxon>Digenea</taxon>
        <taxon>Plagiorchiida</taxon>
        <taxon>Echinostomata</taxon>
        <taxon>Echinostomatoidea</taxon>
        <taxon>Fasciolidae</taxon>
        <taxon>Fasciolopsis</taxon>
    </lineage>
</organism>
<dbReference type="EMBL" id="LUCM01004329">
    <property type="protein sequence ID" value="KAA0194527.1"/>
    <property type="molecule type" value="Genomic_DNA"/>
</dbReference>
<dbReference type="GO" id="GO:0005484">
    <property type="term" value="F:SNAP receptor activity"/>
    <property type="evidence" value="ECO:0007669"/>
    <property type="project" value="TreeGrafter"/>
</dbReference>
<dbReference type="PANTHER" id="PTHR19305:SF14">
    <property type="entry name" value="SYNAPTOSOMAL-ASSOCIATED PROTEIN-RELATED"/>
    <property type="match status" value="1"/>
</dbReference>
<evidence type="ECO:0000256" key="7">
    <source>
        <dbReference type="RuleBase" id="RU003496"/>
    </source>
</evidence>
<comment type="similarity">
    <text evidence="1 7">Belongs to the SNAP-25 family.</text>
</comment>
<dbReference type="GO" id="GO:0031629">
    <property type="term" value="P:synaptic vesicle fusion to presynaptic active zone membrane"/>
    <property type="evidence" value="ECO:0007669"/>
    <property type="project" value="TreeGrafter"/>
</dbReference>
<dbReference type="SMART" id="SM00397">
    <property type="entry name" value="t_SNARE"/>
    <property type="match status" value="1"/>
</dbReference>
<evidence type="ECO:0000256" key="2">
    <source>
        <dbReference type="ARBA" id="ARBA00022599"/>
    </source>
</evidence>
<dbReference type="SUPFAM" id="SSF58038">
    <property type="entry name" value="SNARE fusion complex"/>
    <property type="match status" value="1"/>
</dbReference>
<evidence type="ECO:0000256" key="1">
    <source>
        <dbReference type="ARBA" id="ARBA00009480"/>
    </source>
</evidence>
<reference evidence="10" key="1">
    <citation type="submission" date="2019-05" db="EMBL/GenBank/DDBJ databases">
        <title>Annotation for the trematode Fasciolopsis buski.</title>
        <authorList>
            <person name="Choi Y.-J."/>
        </authorList>
    </citation>
    <scope>NUCLEOTIDE SEQUENCE</scope>
    <source>
        <strain evidence="10">HT</strain>
        <tissue evidence="10">Whole worm</tissue>
    </source>
</reference>
<protein>
    <recommendedName>
        <fullName evidence="7">Synaptosomal-associated protein</fullName>
    </recommendedName>
</protein>
<dbReference type="GO" id="GO:0031201">
    <property type="term" value="C:SNARE complex"/>
    <property type="evidence" value="ECO:0007669"/>
    <property type="project" value="TreeGrafter"/>
</dbReference>
<dbReference type="GO" id="GO:0043005">
    <property type="term" value="C:neuron projection"/>
    <property type="evidence" value="ECO:0007669"/>
    <property type="project" value="UniProtKB-KW"/>
</dbReference>
<keyword evidence="4" id="KW-0770">Synapse</keyword>
<evidence type="ECO:0000256" key="8">
    <source>
        <dbReference type="SAM" id="MobiDB-lite"/>
    </source>
</evidence>
<evidence type="ECO:0000256" key="5">
    <source>
        <dbReference type="ARBA" id="ARBA00023054"/>
    </source>
</evidence>
<proteinExistence type="inferred from homology"/>
<dbReference type="AlphaFoldDB" id="A0A8E0RXC6"/>
<dbReference type="Proteomes" id="UP000728185">
    <property type="component" value="Unassembled WGS sequence"/>
</dbReference>
<accession>A0A8E0RXC6</accession>
<dbReference type="GO" id="GO:0019905">
    <property type="term" value="F:syntaxin binding"/>
    <property type="evidence" value="ECO:0007669"/>
    <property type="project" value="TreeGrafter"/>
</dbReference>
<evidence type="ECO:0000313" key="10">
    <source>
        <dbReference type="EMBL" id="KAA0194527.1"/>
    </source>
</evidence>
<evidence type="ECO:0000256" key="3">
    <source>
        <dbReference type="ARBA" id="ARBA00022737"/>
    </source>
</evidence>
<dbReference type="GO" id="GO:0016082">
    <property type="term" value="P:synaptic vesicle priming"/>
    <property type="evidence" value="ECO:0007669"/>
    <property type="project" value="TreeGrafter"/>
</dbReference>
<evidence type="ECO:0000256" key="6">
    <source>
        <dbReference type="ARBA" id="ARBA00034102"/>
    </source>
</evidence>